<protein>
    <submittedName>
        <fullName evidence="2">Uncharacterized protein</fullName>
    </submittedName>
</protein>
<name>A0A0B7JWT8_BIOOC</name>
<proteinExistence type="predicted"/>
<organism evidence="2">
    <name type="scientific">Bionectria ochroleuca</name>
    <name type="common">Gliocladium roseum</name>
    <dbReference type="NCBI Taxonomy" id="29856"/>
    <lineage>
        <taxon>Eukaryota</taxon>
        <taxon>Fungi</taxon>
        <taxon>Dikarya</taxon>
        <taxon>Ascomycota</taxon>
        <taxon>Pezizomycotina</taxon>
        <taxon>Sordariomycetes</taxon>
        <taxon>Hypocreomycetidae</taxon>
        <taxon>Hypocreales</taxon>
        <taxon>Bionectriaceae</taxon>
        <taxon>Clonostachys</taxon>
    </lineage>
</organism>
<sequence length="150" mass="17290">MAFNKVNGAANSLEVDETIISKIVEWDGKKDIHDDADSDNESMNDTSPVEDEITPPPPQIIQIYKSATPALLEYQTNSYNDTTQISDINQKIIDHNQTFNKGARDDQKVQENSWVIPDNLITLYEQYRDHQLEFWSSKDKVFFERSRPPV</sequence>
<evidence type="ECO:0000256" key="1">
    <source>
        <dbReference type="SAM" id="MobiDB-lite"/>
    </source>
</evidence>
<dbReference type="EMBL" id="CDPU01000014">
    <property type="protein sequence ID" value="CEO49528.1"/>
    <property type="molecule type" value="Genomic_DNA"/>
</dbReference>
<feature type="region of interest" description="Disordered" evidence="1">
    <location>
        <begin position="31"/>
        <end position="57"/>
    </location>
</feature>
<feature type="compositionally biased region" description="Acidic residues" evidence="1">
    <location>
        <begin position="36"/>
        <end position="53"/>
    </location>
</feature>
<gene>
    <name evidence="2" type="ORF">BN869_000005585_1</name>
</gene>
<dbReference type="AlphaFoldDB" id="A0A0B7JWT8"/>
<evidence type="ECO:0000313" key="2">
    <source>
        <dbReference type="EMBL" id="CEO49528.1"/>
    </source>
</evidence>
<accession>A0A0B7JWT8</accession>
<reference evidence="2" key="1">
    <citation type="submission" date="2015-01" db="EMBL/GenBank/DDBJ databases">
        <authorList>
            <person name="Durling Mikael"/>
        </authorList>
    </citation>
    <scope>NUCLEOTIDE SEQUENCE</scope>
</reference>